<comment type="caution">
    <text evidence="1">The sequence shown here is derived from an EMBL/GenBank/DDBJ whole genome shotgun (WGS) entry which is preliminary data.</text>
</comment>
<name>A0ACB7YMB2_9ERIC</name>
<gene>
    <name evidence="1" type="ORF">Vadar_011846</name>
</gene>
<keyword evidence="2" id="KW-1185">Reference proteome</keyword>
<accession>A0ACB7YMB2</accession>
<dbReference type="Proteomes" id="UP000828048">
    <property type="component" value="Chromosome 11"/>
</dbReference>
<proteinExistence type="predicted"/>
<reference evidence="1 2" key="1">
    <citation type="journal article" date="2021" name="Hortic Res">
        <title>High-quality reference genome and annotation aids understanding of berry development for evergreen blueberry (Vaccinium darrowii).</title>
        <authorList>
            <person name="Yu J."/>
            <person name="Hulse-Kemp A.M."/>
            <person name="Babiker E."/>
            <person name="Staton M."/>
        </authorList>
    </citation>
    <scope>NUCLEOTIDE SEQUENCE [LARGE SCALE GENOMIC DNA]</scope>
    <source>
        <strain evidence="2">cv. NJ 8807/NJ 8810</strain>
        <tissue evidence="1">Young leaf</tissue>
    </source>
</reference>
<organism evidence="1 2">
    <name type="scientific">Vaccinium darrowii</name>
    <dbReference type="NCBI Taxonomy" id="229202"/>
    <lineage>
        <taxon>Eukaryota</taxon>
        <taxon>Viridiplantae</taxon>
        <taxon>Streptophyta</taxon>
        <taxon>Embryophyta</taxon>
        <taxon>Tracheophyta</taxon>
        <taxon>Spermatophyta</taxon>
        <taxon>Magnoliopsida</taxon>
        <taxon>eudicotyledons</taxon>
        <taxon>Gunneridae</taxon>
        <taxon>Pentapetalae</taxon>
        <taxon>asterids</taxon>
        <taxon>Ericales</taxon>
        <taxon>Ericaceae</taxon>
        <taxon>Vaccinioideae</taxon>
        <taxon>Vaccinieae</taxon>
        <taxon>Vaccinium</taxon>
    </lineage>
</organism>
<dbReference type="EMBL" id="CM037161">
    <property type="protein sequence ID" value="KAH7854262.1"/>
    <property type="molecule type" value="Genomic_DNA"/>
</dbReference>
<evidence type="ECO:0000313" key="2">
    <source>
        <dbReference type="Proteomes" id="UP000828048"/>
    </source>
</evidence>
<evidence type="ECO:0000313" key="1">
    <source>
        <dbReference type="EMBL" id="KAH7854262.1"/>
    </source>
</evidence>
<sequence>MILYDSDSDDDLEFIAIVAMEAERLEAESLMRCRQRRTVIRCGHFAGQQRLFIDNFANKPVFPPNVFRRRF</sequence>
<protein>
    <submittedName>
        <fullName evidence="1">Uncharacterized protein</fullName>
    </submittedName>
</protein>